<dbReference type="EC" id="2.3.1.4" evidence="2"/>
<dbReference type="EMBL" id="LR728887">
    <property type="protein sequence ID" value="VWP00863.1"/>
    <property type="molecule type" value="Genomic_DNA"/>
</dbReference>
<feature type="region of interest" description="Disordered" evidence="1">
    <location>
        <begin position="238"/>
        <end position="309"/>
    </location>
</feature>
<keyword evidence="2" id="KW-0808">Transferase</keyword>
<sequence length="393" mass="41947">MQQTKRYTTKDPPAQNARRSRTSSNRRVTVHQLALHLPQACSQSNSLSAFITALENASPGWCRSLMDSALPQSESGSGSSEAANLAPPSDSSYGSLGSRPDDSGSASTDSLQCNLLEILDELEELAAVVRCLPIPRPRTMNLDEVASAFLPPAMSTPASERRHHTMPAAPSYSSSLVQLRGRGSTPTVLSEFSFEEVSPERSLSPDTASALRYNSDPNQPAIDNLVYHPKLARTLGLQSLPSWGPPEASPRTPSPQQPYSPPTSSWSGSQSNRSPLEATPPLPPKTPEKGRQTPFKTPKSLRFTSLFRRRPSTPAVIDNLAAAQDPRSGGSPVPRIGCGAVSELGVLALGSANGSPASKTSSRFSPILGDSPSTNAPPNPNTRQRKLDSFLFM</sequence>
<feature type="region of interest" description="Disordered" evidence="1">
    <location>
        <begin position="1"/>
        <end position="28"/>
    </location>
</feature>
<accession>A0A5K1K4V9</accession>
<evidence type="ECO:0000256" key="1">
    <source>
        <dbReference type="SAM" id="MobiDB-lite"/>
    </source>
</evidence>
<dbReference type="GO" id="GO:0004343">
    <property type="term" value="F:glucosamine 6-phosphate N-acetyltransferase activity"/>
    <property type="evidence" value="ECO:0007669"/>
    <property type="project" value="UniProtKB-EC"/>
</dbReference>
<dbReference type="AlphaFoldDB" id="A0A5K1K4V9"/>
<feature type="region of interest" description="Disordered" evidence="1">
    <location>
        <begin position="190"/>
        <end position="219"/>
    </location>
</feature>
<feature type="compositionally biased region" description="Low complexity" evidence="1">
    <location>
        <begin position="262"/>
        <end position="271"/>
    </location>
</feature>
<protein>
    <submittedName>
        <fullName evidence="2">Glucosamine 6-phosphate N-acetyltransferase (Phosphoglucosamine transacetylase))</fullName>
        <ecNumber evidence="2">2.3.1.4</ecNumber>
    </submittedName>
</protein>
<proteinExistence type="predicted"/>
<keyword evidence="2" id="KW-0012">Acyltransferase</keyword>
<feature type="region of interest" description="Disordered" evidence="1">
    <location>
        <begin position="154"/>
        <end position="178"/>
    </location>
</feature>
<feature type="region of interest" description="Disordered" evidence="1">
    <location>
        <begin position="69"/>
        <end position="108"/>
    </location>
</feature>
<feature type="compositionally biased region" description="Pro residues" evidence="1">
    <location>
        <begin position="243"/>
        <end position="261"/>
    </location>
</feature>
<feature type="region of interest" description="Disordered" evidence="1">
    <location>
        <begin position="351"/>
        <end position="388"/>
    </location>
</feature>
<name>A0A5K1K4V9_9APHY</name>
<reference evidence="2" key="1">
    <citation type="submission" date="2019-10" db="EMBL/GenBank/DDBJ databases">
        <authorList>
            <person name="Nor Muhammad N."/>
        </authorList>
    </citation>
    <scope>NUCLEOTIDE SEQUENCE</scope>
</reference>
<feature type="compositionally biased region" description="Low complexity" evidence="1">
    <location>
        <begin position="73"/>
        <end position="83"/>
    </location>
</feature>
<organism evidence="2">
    <name type="scientific">Ganoderma boninense</name>
    <dbReference type="NCBI Taxonomy" id="34458"/>
    <lineage>
        <taxon>Eukaryota</taxon>
        <taxon>Fungi</taxon>
        <taxon>Dikarya</taxon>
        <taxon>Basidiomycota</taxon>
        <taxon>Agaricomycotina</taxon>
        <taxon>Agaricomycetes</taxon>
        <taxon>Polyporales</taxon>
        <taxon>Polyporaceae</taxon>
        <taxon>Ganoderma</taxon>
    </lineage>
</organism>
<gene>
    <name evidence="2" type="primary">O93806</name>
</gene>
<evidence type="ECO:0000313" key="2">
    <source>
        <dbReference type="EMBL" id="VWP00863.1"/>
    </source>
</evidence>
<feature type="compositionally biased region" description="Polar residues" evidence="1">
    <location>
        <begin position="352"/>
        <end position="364"/>
    </location>
</feature>